<dbReference type="EC" id="6.3.5.4" evidence="2"/>
<dbReference type="PANTHER" id="PTHR43284:SF1">
    <property type="entry name" value="ASPARAGINE SYNTHETASE"/>
    <property type="match status" value="1"/>
</dbReference>
<dbReference type="OrthoDB" id="9763290at2"/>
<dbReference type="Proteomes" id="UP000298438">
    <property type="component" value="Unassembled WGS sequence"/>
</dbReference>
<dbReference type="EMBL" id="SPVF01000241">
    <property type="protein sequence ID" value="TFW14749.1"/>
    <property type="molecule type" value="Genomic_DNA"/>
</dbReference>
<accession>A0A4Y9S461</accession>
<protein>
    <recommendedName>
        <fullName evidence="2">asparagine synthase (glutamine-hydrolyzing)</fullName>
        <ecNumber evidence="2">6.3.5.4</ecNumber>
    </recommendedName>
</protein>
<dbReference type="Gene3D" id="3.60.20.10">
    <property type="entry name" value="Glutamine Phosphoribosylpyrophosphate, subunit 1, domain 1"/>
    <property type="match status" value="1"/>
</dbReference>
<evidence type="ECO:0000256" key="1">
    <source>
        <dbReference type="ARBA" id="ARBA00005187"/>
    </source>
</evidence>
<evidence type="ECO:0000313" key="5">
    <source>
        <dbReference type="EMBL" id="TFW14749.1"/>
    </source>
</evidence>
<proteinExistence type="predicted"/>
<gene>
    <name evidence="5" type="ORF">E4L96_18880</name>
</gene>
<evidence type="ECO:0000256" key="3">
    <source>
        <dbReference type="ARBA" id="ARBA00048741"/>
    </source>
</evidence>
<dbReference type="InterPro" id="IPR017932">
    <property type="entry name" value="GATase_2_dom"/>
</dbReference>
<dbReference type="AlphaFoldDB" id="A0A4Y9S461"/>
<dbReference type="InterPro" id="IPR029055">
    <property type="entry name" value="Ntn_hydrolases_N"/>
</dbReference>
<name>A0A4Y9S461_9BURK</name>
<keyword evidence="6" id="KW-1185">Reference proteome</keyword>
<reference evidence="5 6" key="1">
    <citation type="submission" date="2019-03" db="EMBL/GenBank/DDBJ databases">
        <title>Draft Genome Sequence of Massilia arenosa sp. nov., a Novel Massilia Species Isolated from a Sandy-loam Maize Soil.</title>
        <authorList>
            <person name="Raths R."/>
            <person name="Peta V."/>
            <person name="Bucking H."/>
        </authorList>
    </citation>
    <scope>NUCLEOTIDE SEQUENCE [LARGE SCALE GENOMIC DNA]</scope>
    <source>
        <strain evidence="5 6">MC02</strain>
    </source>
</reference>
<organism evidence="5 6">
    <name type="scientific">Zemynaea arenosa</name>
    <dbReference type="NCBI Taxonomy" id="2561931"/>
    <lineage>
        <taxon>Bacteria</taxon>
        <taxon>Pseudomonadati</taxon>
        <taxon>Pseudomonadota</taxon>
        <taxon>Betaproteobacteria</taxon>
        <taxon>Burkholderiales</taxon>
        <taxon>Oxalobacteraceae</taxon>
        <taxon>Telluria group</taxon>
        <taxon>Zemynaea</taxon>
    </lineage>
</organism>
<comment type="caution">
    <text evidence="5">The sequence shown here is derived from an EMBL/GenBank/DDBJ whole genome shotgun (WGS) entry which is preliminary data.</text>
</comment>
<dbReference type="InterPro" id="IPR051786">
    <property type="entry name" value="ASN_synthetase/amidase"/>
</dbReference>
<comment type="pathway">
    <text evidence="1">Amino-acid biosynthesis; L-asparagine biosynthesis; L-asparagine from L-aspartate (L-Gln route): step 1/1.</text>
</comment>
<evidence type="ECO:0000313" key="6">
    <source>
        <dbReference type="Proteomes" id="UP000298438"/>
    </source>
</evidence>
<dbReference type="Pfam" id="PF13537">
    <property type="entry name" value="GATase_7"/>
    <property type="match status" value="1"/>
</dbReference>
<feature type="domain" description="Glutamine amidotransferase type-2" evidence="4">
    <location>
        <begin position="66"/>
        <end position="133"/>
    </location>
</feature>
<dbReference type="GO" id="GO:0004066">
    <property type="term" value="F:asparagine synthase (glutamine-hydrolyzing) activity"/>
    <property type="evidence" value="ECO:0007669"/>
    <property type="project" value="UniProtKB-EC"/>
</dbReference>
<comment type="catalytic activity">
    <reaction evidence="3">
        <text>L-aspartate + L-glutamine + ATP + H2O = L-asparagine + L-glutamate + AMP + diphosphate + H(+)</text>
        <dbReference type="Rhea" id="RHEA:12228"/>
        <dbReference type="ChEBI" id="CHEBI:15377"/>
        <dbReference type="ChEBI" id="CHEBI:15378"/>
        <dbReference type="ChEBI" id="CHEBI:29985"/>
        <dbReference type="ChEBI" id="CHEBI:29991"/>
        <dbReference type="ChEBI" id="CHEBI:30616"/>
        <dbReference type="ChEBI" id="CHEBI:33019"/>
        <dbReference type="ChEBI" id="CHEBI:58048"/>
        <dbReference type="ChEBI" id="CHEBI:58359"/>
        <dbReference type="ChEBI" id="CHEBI:456215"/>
        <dbReference type="EC" id="6.3.5.4"/>
    </reaction>
</comment>
<dbReference type="RefSeq" id="WP_135208763.1">
    <property type="nucleotide sequence ID" value="NZ_SPVF01000241.1"/>
</dbReference>
<dbReference type="SUPFAM" id="SSF56235">
    <property type="entry name" value="N-terminal nucleophile aminohydrolases (Ntn hydrolases)"/>
    <property type="match status" value="1"/>
</dbReference>
<evidence type="ECO:0000256" key="2">
    <source>
        <dbReference type="ARBA" id="ARBA00012737"/>
    </source>
</evidence>
<evidence type="ECO:0000259" key="4">
    <source>
        <dbReference type="Pfam" id="PF13537"/>
    </source>
</evidence>
<dbReference type="PANTHER" id="PTHR43284">
    <property type="entry name" value="ASPARAGINE SYNTHETASE (GLUTAMINE-HYDROLYZING)"/>
    <property type="match status" value="1"/>
</dbReference>
<sequence>MSGLCGWIARRPGRIGLNEMAAPLLDRRVATAYTVRNGVGEAALAAAPGAGSAFSGDGLAVACWGGDAATIARLWRAQGRALCASLDGSYAFVLFDAQRNEALLAVDRLASRPLLVQKTADGLLFASSAAALMRHPLAGRTVAGQALFDYLYFGYVPVGEAIHEGHQRLGPGETLYLRDGVLEHRGPGSAQVPEVIHAPAVPAEAPRDVAAAVLQMAEALDQPCGVPLLIPLLAGARRAAAAGASELAVALPLDAALLERQRVYWRYDRLPTALRQLAVEPLLFHGLGQLSTAGLDRLRTRISRSAQSLPCRVDADSLLARYGGAAQVLHRDFLATIDPGGPLRRLRDADWSNYGRTAMERLVLLELRFAVCGGALPAALAACHAAGIEPAFSGMEGAALRVEWSPQPSAAGWFNADARLRELAFDSLLDLRRRQLVRDGMLDMLLTGNPAEHADLVWPLMMLERWLAAHAPARQGTERAEASLAGS</sequence>